<accession>A0A9X9WSX0</accession>
<feature type="transmembrane region" description="Helical" evidence="6">
    <location>
        <begin position="244"/>
        <end position="264"/>
    </location>
</feature>
<evidence type="ECO:0000256" key="3">
    <source>
        <dbReference type="ARBA" id="ARBA00022692"/>
    </source>
</evidence>
<feature type="transmembrane region" description="Helical" evidence="6">
    <location>
        <begin position="106"/>
        <end position="124"/>
    </location>
</feature>
<feature type="transmembrane region" description="Helical" evidence="6">
    <location>
        <begin position="47"/>
        <end position="70"/>
    </location>
</feature>
<keyword evidence="4 6" id="KW-1133">Transmembrane helix</keyword>
<evidence type="ECO:0000313" key="8">
    <source>
        <dbReference type="EMBL" id="MBR0670249.1"/>
    </source>
</evidence>
<feature type="transmembrane region" description="Helical" evidence="6">
    <location>
        <begin position="20"/>
        <end position="41"/>
    </location>
</feature>
<dbReference type="Pfam" id="PF07690">
    <property type="entry name" value="MFS_1"/>
    <property type="match status" value="1"/>
</dbReference>
<keyword evidence="9" id="KW-1185">Reference proteome</keyword>
<dbReference type="Gene3D" id="1.20.1250.20">
    <property type="entry name" value="MFS general substrate transporter like domains"/>
    <property type="match status" value="1"/>
</dbReference>
<evidence type="ECO:0000256" key="4">
    <source>
        <dbReference type="ARBA" id="ARBA00022989"/>
    </source>
</evidence>
<dbReference type="PROSITE" id="PS50850">
    <property type="entry name" value="MFS"/>
    <property type="match status" value="1"/>
</dbReference>
<gene>
    <name evidence="8" type="ORF">GXW76_03610</name>
</gene>
<keyword evidence="2" id="KW-1003">Cell membrane</keyword>
<dbReference type="InterPro" id="IPR036259">
    <property type="entry name" value="MFS_trans_sf"/>
</dbReference>
<feature type="transmembrane region" description="Helical" evidence="6">
    <location>
        <begin position="295"/>
        <end position="314"/>
    </location>
</feature>
<reference evidence="8" key="1">
    <citation type="submission" date="2020-01" db="EMBL/GenBank/DDBJ databases">
        <authorList>
            <person name="Rat A."/>
        </authorList>
    </citation>
    <scope>NUCLEOTIDE SEQUENCE</scope>
    <source>
        <strain evidence="8">LMG 31231</strain>
    </source>
</reference>
<dbReference type="SUPFAM" id="SSF103473">
    <property type="entry name" value="MFS general substrate transporter"/>
    <property type="match status" value="1"/>
</dbReference>
<dbReference type="GO" id="GO:0022857">
    <property type="term" value="F:transmembrane transporter activity"/>
    <property type="evidence" value="ECO:0007669"/>
    <property type="project" value="InterPro"/>
</dbReference>
<feature type="transmembrane region" description="Helical" evidence="6">
    <location>
        <begin position="77"/>
        <end position="100"/>
    </location>
</feature>
<feature type="domain" description="Major facilitator superfamily (MFS) profile" evidence="7">
    <location>
        <begin position="11"/>
        <end position="386"/>
    </location>
</feature>
<feature type="transmembrane region" description="Helical" evidence="6">
    <location>
        <begin position="326"/>
        <end position="347"/>
    </location>
</feature>
<evidence type="ECO:0000256" key="5">
    <source>
        <dbReference type="ARBA" id="ARBA00023136"/>
    </source>
</evidence>
<feature type="transmembrane region" description="Helical" evidence="6">
    <location>
        <begin position="163"/>
        <end position="183"/>
    </location>
</feature>
<evidence type="ECO:0000256" key="2">
    <source>
        <dbReference type="ARBA" id="ARBA00022475"/>
    </source>
</evidence>
<name>A0A9X9WSX0_9PROT</name>
<keyword evidence="3 6" id="KW-0812">Transmembrane</keyword>
<dbReference type="EMBL" id="JAAEDM010000006">
    <property type="protein sequence ID" value="MBR0670249.1"/>
    <property type="molecule type" value="Genomic_DNA"/>
</dbReference>
<feature type="transmembrane region" description="Helical" evidence="6">
    <location>
        <begin position="204"/>
        <end position="232"/>
    </location>
</feature>
<dbReference type="PANTHER" id="PTHR43124:SF3">
    <property type="entry name" value="CHLORAMPHENICOL EFFLUX PUMP RV0191"/>
    <property type="match status" value="1"/>
</dbReference>
<proteinExistence type="predicted"/>
<dbReference type="GO" id="GO:0005886">
    <property type="term" value="C:plasma membrane"/>
    <property type="evidence" value="ECO:0007669"/>
    <property type="project" value="UniProtKB-SubCell"/>
</dbReference>
<dbReference type="InterPro" id="IPR020846">
    <property type="entry name" value="MFS_dom"/>
</dbReference>
<organism evidence="8 9">
    <name type="scientific">Neoroseomonas soli</name>
    <dbReference type="NCBI Taxonomy" id="1081025"/>
    <lineage>
        <taxon>Bacteria</taxon>
        <taxon>Pseudomonadati</taxon>
        <taxon>Pseudomonadota</taxon>
        <taxon>Alphaproteobacteria</taxon>
        <taxon>Acetobacterales</taxon>
        <taxon>Acetobacteraceae</taxon>
        <taxon>Neoroseomonas</taxon>
    </lineage>
</organism>
<feature type="transmembrane region" description="Helical" evidence="6">
    <location>
        <begin position="271"/>
        <end position="289"/>
    </location>
</feature>
<feature type="transmembrane region" description="Helical" evidence="6">
    <location>
        <begin position="359"/>
        <end position="379"/>
    </location>
</feature>
<comment type="caution">
    <text evidence="8">The sequence shown here is derived from an EMBL/GenBank/DDBJ whole genome shotgun (WGS) entry which is preliminary data.</text>
</comment>
<reference evidence="8" key="2">
    <citation type="journal article" date="2021" name="Syst. Appl. Microbiol.">
        <title>Roseomonas hellenica sp. nov., isolated from roots of wild-growing Alkanna tinctoria.</title>
        <authorList>
            <person name="Rat A."/>
            <person name="Naranjo H.D."/>
            <person name="Lebbe L."/>
            <person name="Cnockaert M."/>
            <person name="Krigas N."/>
            <person name="Grigoriadou K."/>
            <person name="Maloupa E."/>
            <person name="Willems A."/>
        </authorList>
    </citation>
    <scope>NUCLEOTIDE SEQUENCE</scope>
    <source>
        <strain evidence="8">LMG 31231</strain>
    </source>
</reference>
<evidence type="ECO:0000256" key="6">
    <source>
        <dbReference type="SAM" id="Phobius"/>
    </source>
</evidence>
<evidence type="ECO:0000313" key="9">
    <source>
        <dbReference type="Proteomes" id="UP001138751"/>
    </source>
</evidence>
<feature type="transmembrane region" description="Helical" evidence="6">
    <location>
        <begin position="136"/>
        <end position="157"/>
    </location>
</feature>
<comment type="subcellular location">
    <subcellularLocation>
        <location evidence="1">Cell membrane</location>
        <topology evidence="1">Multi-pass membrane protein</topology>
    </subcellularLocation>
</comment>
<dbReference type="Proteomes" id="UP001138751">
    <property type="component" value="Unassembled WGS sequence"/>
</dbReference>
<sequence>MISASRNRWAELGILAASRVAMGAQFQVVGALGPLLIGALAADWTELGTLIGAYSLAGVAVALPAGWVMARLGDRRVLLAGVGLMAVGGVVLALAPGFAVALAGRLVSGIGGALLAIACAKMVLDRFSGASLAPALGLMLMAWPCGIGFALLVLPLLAGDWRAGLWLSAAACAASFLPLWWALPRGDGAGATPPRRGGLLAGEWAPLLSAGTVWGFYNAAYVVALGFAPAFLVARGWPAEQAGAATSLIGFAILPLLPMGGALAERAGRPVAVTVACMLGMAGCLLAVVAGLSPWVFLTLFGVLTAPPASLVMAMVGRALSPASRAFGMGVHYTLFYGALALLPPLAGLARDVSGAPAAPLWAGVGFLGIALGALAMYLRIAPRTAG</sequence>
<dbReference type="RefSeq" id="WP_211860627.1">
    <property type="nucleotide sequence ID" value="NZ_JAAEDM010000006.1"/>
</dbReference>
<evidence type="ECO:0000259" key="7">
    <source>
        <dbReference type="PROSITE" id="PS50850"/>
    </source>
</evidence>
<keyword evidence="5 6" id="KW-0472">Membrane</keyword>
<dbReference type="InterPro" id="IPR011701">
    <property type="entry name" value="MFS"/>
</dbReference>
<protein>
    <submittedName>
        <fullName evidence="8">MFS transporter</fullName>
    </submittedName>
</protein>
<dbReference type="PANTHER" id="PTHR43124">
    <property type="entry name" value="PURINE EFFLUX PUMP PBUE"/>
    <property type="match status" value="1"/>
</dbReference>
<evidence type="ECO:0000256" key="1">
    <source>
        <dbReference type="ARBA" id="ARBA00004651"/>
    </source>
</evidence>
<dbReference type="AlphaFoldDB" id="A0A9X9WSX0"/>
<dbReference type="InterPro" id="IPR050189">
    <property type="entry name" value="MFS_Efflux_Transporters"/>
</dbReference>